<dbReference type="EMBL" id="JAWDGP010005213">
    <property type="protein sequence ID" value="KAK3758762.1"/>
    <property type="molecule type" value="Genomic_DNA"/>
</dbReference>
<dbReference type="Pfam" id="PF00640">
    <property type="entry name" value="PID"/>
    <property type="match status" value="1"/>
</dbReference>
<comment type="caution">
    <text evidence="2">The sequence shown here is derived from an EMBL/GenBank/DDBJ whole genome shotgun (WGS) entry which is preliminary data.</text>
</comment>
<dbReference type="InterPro" id="IPR006020">
    <property type="entry name" value="PTB/PI_dom"/>
</dbReference>
<accession>A0AAE1D664</accession>
<feature type="non-terminal residue" evidence="2">
    <location>
        <position position="1"/>
    </location>
</feature>
<evidence type="ECO:0000313" key="2">
    <source>
        <dbReference type="EMBL" id="KAK3758762.1"/>
    </source>
</evidence>
<organism evidence="2 3">
    <name type="scientific">Elysia crispata</name>
    <name type="common">lettuce slug</name>
    <dbReference type="NCBI Taxonomy" id="231223"/>
    <lineage>
        <taxon>Eukaryota</taxon>
        <taxon>Metazoa</taxon>
        <taxon>Spiralia</taxon>
        <taxon>Lophotrochozoa</taxon>
        <taxon>Mollusca</taxon>
        <taxon>Gastropoda</taxon>
        <taxon>Heterobranchia</taxon>
        <taxon>Euthyneura</taxon>
        <taxon>Panpulmonata</taxon>
        <taxon>Sacoglossa</taxon>
        <taxon>Placobranchoidea</taxon>
        <taxon>Plakobranchidae</taxon>
        <taxon>Elysia</taxon>
    </lineage>
</organism>
<evidence type="ECO:0000313" key="3">
    <source>
        <dbReference type="Proteomes" id="UP001283361"/>
    </source>
</evidence>
<reference evidence="2" key="1">
    <citation type="journal article" date="2023" name="G3 (Bethesda)">
        <title>A reference genome for the long-term kleptoplast-retaining sea slug Elysia crispata morphotype clarki.</title>
        <authorList>
            <person name="Eastman K.E."/>
            <person name="Pendleton A.L."/>
            <person name="Shaikh M.A."/>
            <person name="Suttiyut T."/>
            <person name="Ogas R."/>
            <person name="Tomko P."/>
            <person name="Gavelis G."/>
            <person name="Widhalm J.R."/>
            <person name="Wisecaver J.H."/>
        </authorList>
    </citation>
    <scope>NUCLEOTIDE SEQUENCE</scope>
    <source>
        <strain evidence="2">ECLA1</strain>
    </source>
</reference>
<proteinExistence type="predicted"/>
<dbReference type="InterPro" id="IPR051133">
    <property type="entry name" value="Adapter_Engulfment-Domain"/>
</dbReference>
<dbReference type="PANTHER" id="PTHR11232">
    <property type="entry name" value="PHOSPHOTYROSINE INTERACTION DOMAIN-CONTAINING FAMILY MEMBER"/>
    <property type="match status" value="1"/>
</dbReference>
<dbReference type="AlphaFoldDB" id="A0AAE1D664"/>
<dbReference type="SMART" id="SM00462">
    <property type="entry name" value="PTB"/>
    <property type="match status" value="1"/>
</dbReference>
<dbReference type="InterPro" id="IPR011993">
    <property type="entry name" value="PH-like_dom_sf"/>
</dbReference>
<keyword evidence="3" id="KW-1185">Reference proteome</keyword>
<dbReference type="PROSITE" id="PS01179">
    <property type="entry name" value="PID"/>
    <property type="match status" value="1"/>
</dbReference>
<name>A0AAE1D664_9GAST</name>
<dbReference type="PANTHER" id="PTHR11232:SF77">
    <property type="entry name" value="GULP PTB DOMAIN CONTAINING ENGULFMENT ADAPTOR 1"/>
    <property type="match status" value="1"/>
</dbReference>
<dbReference type="Proteomes" id="UP001283361">
    <property type="component" value="Unassembled WGS sequence"/>
</dbReference>
<dbReference type="Gene3D" id="2.30.29.30">
    <property type="entry name" value="Pleckstrin-homology domain (PH domain)/Phosphotyrosine-binding domain (PTB)"/>
    <property type="match status" value="1"/>
</dbReference>
<evidence type="ECO:0000259" key="1">
    <source>
        <dbReference type="PROSITE" id="PS01179"/>
    </source>
</evidence>
<sequence>MPRRGSKAWQHPPDALLNGHILYTVKFLGECVVERTKGTEVVKEAIRKMKFNKHIKRAEGQKPPKVELVISAEAVCILDPKSRTMLYRYPLHLISYCADDKSDKRMITFIAKEQNGTRHFCYVFDSEKC</sequence>
<feature type="domain" description="PID" evidence="1">
    <location>
        <begin position="23"/>
        <end position="128"/>
    </location>
</feature>
<dbReference type="SUPFAM" id="SSF50729">
    <property type="entry name" value="PH domain-like"/>
    <property type="match status" value="1"/>
</dbReference>
<protein>
    <recommendedName>
        <fullName evidence="1">PID domain-containing protein</fullName>
    </recommendedName>
</protein>
<gene>
    <name evidence="2" type="ORF">RRG08_047762</name>
</gene>